<dbReference type="PANTHER" id="PTHR14042:SF24">
    <property type="entry name" value="PROTEIN DOPEY-1 HOMOLOG"/>
    <property type="match status" value="1"/>
</dbReference>
<dbReference type="InterPro" id="IPR056457">
    <property type="entry name" value="DOP1_C"/>
</dbReference>
<dbReference type="GO" id="GO:0005829">
    <property type="term" value="C:cytosol"/>
    <property type="evidence" value="ECO:0007669"/>
    <property type="project" value="GOC"/>
</dbReference>
<keyword evidence="5" id="KW-0472">Membrane</keyword>
<dbReference type="OMA" id="SHFNDYW"/>
<proteinExistence type="inferred from homology"/>
<feature type="domain" description="DOP1-like C-terminal" evidence="10">
    <location>
        <begin position="1189"/>
        <end position="1553"/>
    </location>
</feature>
<reference evidence="12" key="2">
    <citation type="submission" date="2009-11" db="EMBL/GenBank/DDBJ databases">
        <title>The Genome Sequence of Allomyces macrogynus strain ATCC 38327.</title>
        <authorList>
            <consortium name="The Broad Institute Genome Sequencing Platform"/>
            <person name="Russ C."/>
            <person name="Cuomo C."/>
            <person name="Shea T."/>
            <person name="Young S.K."/>
            <person name="Zeng Q."/>
            <person name="Koehrsen M."/>
            <person name="Haas B."/>
            <person name="Borodovsky M."/>
            <person name="Guigo R."/>
            <person name="Alvarado L."/>
            <person name="Berlin A."/>
            <person name="Borenstein D."/>
            <person name="Chen Z."/>
            <person name="Engels R."/>
            <person name="Freedman E."/>
            <person name="Gellesch M."/>
            <person name="Goldberg J."/>
            <person name="Griggs A."/>
            <person name="Gujja S."/>
            <person name="Heiman D."/>
            <person name="Hepburn T."/>
            <person name="Howarth C."/>
            <person name="Jen D."/>
            <person name="Larson L."/>
            <person name="Lewis B."/>
            <person name="Mehta T."/>
            <person name="Park D."/>
            <person name="Pearson M."/>
            <person name="Roberts A."/>
            <person name="Saif S."/>
            <person name="Shenoy N."/>
            <person name="Sisk P."/>
            <person name="Stolte C."/>
            <person name="Sykes S."/>
            <person name="Walk T."/>
            <person name="White J."/>
            <person name="Yandava C."/>
            <person name="Burger G."/>
            <person name="Gray M.W."/>
            <person name="Holland P.W.H."/>
            <person name="King N."/>
            <person name="Lang F.B.F."/>
            <person name="Roger A.J."/>
            <person name="Ruiz-Trillo I."/>
            <person name="Lander E."/>
            <person name="Nusbaum C."/>
        </authorList>
    </citation>
    <scope>NUCLEOTIDE SEQUENCE [LARGE SCALE GENOMIC DNA]</scope>
    <source>
        <strain evidence="12">ATCC 38327</strain>
    </source>
</reference>
<feature type="domain" description="DOP1 N-terminal" evidence="8">
    <location>
        <begin position="43"/>
        <end position="320"/>
    </location>
</feature>
<evidence type="ECO:0000256" key="5">
    <source>
        <dbReference type="ARBA" id="ARBA00023136"/>
    </source>
</evidence>
<feature type="region of interest" description="Disordered" evidence="7">
    <location>
        <begin position="901"/>
        <end position="924"/>
    </location>
</feature>
<dbReference type="SUPFAM" id="SSF48371">
    <property type="entry name" value="ARM repeat"/>
    <property type="match status" value="1"/>
</dbReference>
<evidence type="ECO:0000256" key="4">
    <source>
        <dbReference type="ARBA" id="ARBA00023034"/>
    </source>
</evidence>
<dbReference type="GO" id="GO:0006895">
    <property type="term" value="P:Golgi to endosome transport"/>
    <property type="evidence" value="ECO:0007669"/>
    <property type="project" value="InterPro"/>
</dbReference>
<feature type="domain" description="DOP1-like middle TPR" evidence="9">
    <location>
        <begin position="323"/>
        <end position="474"/>
    </location>
</feature>
<dbReference type="OrthoDB" id="297643at2759"/>
<dbReference type="InterPro" id="IPR040314">
    <property type="entry name" value="DOP1"/>
</dbReference>
<gene>
    <name evidence="11" type="ORF">AMAG_15496</name>
</gene>
<dbReference type="eggNOG" id="KOG3613">
    <property type="taxonomic scope" value="Eukaryota"/>
</dbReference>
<evidence type="ECO:0000313" key="11">
    <source>
        <dbReference type="EMBL" id="KNE70745.1"/>
    </source>
</evidence>
<dbReference type="Pfam" id="PF24597">
    <property type="entry name" value="TPR_DOP1_M"/>
    <property type="match status" value="1"/>
</dbReference>
<dbReference type="InterPro" id="IPR007249">
    <property type="entry name" value="DOP1_N"/>
</dbReference>
<dbReference type="GO" id="GO:0000139">
    <property type="term" value="C:Golgi membrane"/>
    <property type="evidence" value="ECO:0007669"/>
    <property type="project" value="UniProtKB-SubCell"/>
</dbReference>
<keyword evidence="2" id="KW-0813">Transport</keyword>
<feature type="compositionally biased region" description="Low complexity" evidence="7">
    <location>
        <begin position="901"/>
        <end position="911"/>
    </location>
</feature>
<dbReference type="GO" id="GO:0005768">
    <property type="term" value="C:endosome"/>
    <property type="evidence" value="ECO:0007669"/>
    <property type="project" value="TreeGrafter"/>
</dbReference>
<dbReference type="Pfam" id="PF24598">
    <property type="entry name" value="DOP1_C"/>
    <property type="match status" value="1"/>
</dbReference>
<accession>A0A0L0T7P1</accession>
<name>A0A0L0T7P1_ALLM3</name>
<dbReference type="InterPro" id="IPR056458">
    <property type="entry name" value="TPR_DOP1_M"/>
</dbReference>
<dbReference type="Proteomes" id="UP000054350">
    <property type="component" value="Unassembled WGS sequence"/>
</dbReference>
<dbReference type="EMBL" id="GG745367">
    <property type="protein sequence ID" value="KNE70745.1"/>
    <property type="molecule type" value="Genomic_DNA"/>
</dbReference>
<dbReference type="PANTHER" id="PTHR14042">
    <property type="entry name" value="DOPEY-RELATED"/>
    <property type="match status" value="1"/>
</dbReference>
<dbReference type="Pfam" id="PF04118">
    <property type="entry name" value="Dopey_N"/>
    <property type="match status" value="1"/>
</dbReference>
<evidence type="ECO:0000256" key="2">
    <source>
        <dbReference type="ARBA" id="ARBA00022448"/>
    </source>
</evidence>
<dbReference type="STRING" id="578462.A0A0L0T7P1"/>
<keyword evidence="12" id="KW-1185">Reference proteome</keyword>
<evidence type="ECO:0000256" key="6">
    <source>
        <dbReference type="ARBA" id="ARBA00046326"/>
    </source>
</evidence>
<dbReference type="VEuPathDB" id="FungiDB:AMAG_15496"/>
<evidence type="ECO:0000259" key="9">
    <source>
        <dbReference type="Pfam" id="PF24597"/>
    </source>
</evidence>
<organism evidence="11 12">
    <name type="scientific">Allomyces macrogynus (strain ATCC 38327)</name>
    <name type="common">Allomyces javanicus var. macrogynus</name>
    <dbReference type="NCBI Taxonomy" id="578462"/>
    <lineage>
        <taxon>Eukaryota</taxon>
        <taxon>Fungi</taxon>
        <taxon>Fungi incertae sedis</taxon>
        <taxon>Blastocladiomycota</taxon>
        <taxon>Blastocladiomycetes</taxon>
        <taxon>Blastocladiales</taxon>
        <taxon>Blastocladiaceae</taxon>
        <taxon>Allomyces</taxon>
    </lineage>
</organism>
<evidence type="ECO:0000256" key="3">
    <source>
        <dbReference type="ARBA" id="ARBA00022927"/>
    </source>
</evidence>
<evidence type="ECO:0000256" key="7">
    <source>
        <dbReference type="SAM" id="MobiDB-lite"/>
    </source>
</evidence>
<evidence type="ECO:0000313" key="12">
    <source>
        <dbReference type="Proteomes" id="UP000054350"/>
    </source>
</evidence>
<keyword evidence="4" id="KW-0333">Golgi apparatus</keyword>
<keyword evidence="3" id="KW-0653">Protein transport</keyword>
<sequence length="1655" mass="181152">MATLIKVGATRRAQAGAGQERGPVAHLCSPTCSTPCPDMRSSHAFKKYSAAMERVLATFDSIAEWPDMITFLSKLAKTIQSFPNPPNVPGKLLVSKRLAQCLNPALPAGVHQKALETYSVVFDVLGPEKLANDATIWTFGLFPYFTFAPMSVKPALLTLVEKYFVTLGHLVLPVLSSLLMALLPGLEEEDNEFFEPTLAVIDKVQRSVDTDRFYHSLWTCVLTTAPVRRTGLTYLTKRQAMIRGSPPLVVKALAVCFHDRSQLVQRSALDLLLARYPLHRVSAECNDDDLRFLTNEVLKVALHRDMSLNRRLYAWVQGEEEDYFRAHSQGLIVQCLRMELESMVAPRMIPSFKVLTSLLDKHAVGGPIFAALLPATLDILFDYHSQQQEQQDARGAPSDFQDAMGTAAMFFEVLDATAVWREIHVRLDQPPDEINLEWVHFTLQWGNLDIDDTRRIHVPMAILHVVELLVDDPDRPDFAGLARLIASLCGHLDAPTSGPEIDLALDHIRRIYSEPGSAFLVVPMATVAHALERLLFVSVQHHRSDLEISSISAILGDLGHTPHDPVAFLALLATTSVSVAQSLLRLALNLPTATLSPHVTVILDLLIAHLAHRDAVVHDHAVDLIWRVLSLDPTQLTTVVDTINARMHDEAGFDAFGVFWRYSQERFVDAALVMGRPLLTVLTALQSRATRRCAERWISTYLASYTHMLVPLLQLLEDPLIVRDEVALPFGVAYNYRSAVDYKLLDFGFALLGSLFELGQRQLHAALVQPDLHRHRPYLATLLDVSSLFLASFAPDGAIVPEQNAADQLQLAACDSFARLVAIPESQPLLALTNPYQRRVIAALFRAIERGVLELQVKLLGTLKALLIVPPPAAGAAPTVSPAPPTMTRSGAILGSNLDLTAPAPSSSPTSNKRDSAGDADQDVPDSGAALEAILAQGMTTAGNTPVLAAYVEFLVAVTPILGPSLRRLFLVMIQALHRTLLETTDENSFIAYLRGVQHVYLVALPVKDGPALTGRSASGSGGADEGLGLVQYVSGVFASPLSSSGPSNSGQPTARSTSHLPWLLDPAIATFSDLAMMLVEAARMAPDRRGPRDAFRRLDRLAKHVSTAVPRPWIEAVIAVWSAGGCTLEELLAVSHAEMETLCTTCMSSILMRFGLGSQAPMFRPLTVPILFDALLALTGHSTTHYFQTWTALQQFARDYLSIQPNALHAPLVKLAAAYCSALCGHADRRISKDAVELFQKVVDALNATLVASIFQADATPGSPVKPSSSKSRLSNLVIASASADAIASMAGPDYSVESLLAVTRDTVLLAVRDVLRDQDRAAAAYSSLVYYVVQPALKQPALPTYRLILSLMDSIAAIPWTARAWKREIWDHFLDYRFFPLASDAFPEWCALLGRGYAQDPDRVTDLVTRLAAPVTNLLFSSRDHEVATRCQLVRRLSMLLWAGDMDRHLPAMPLIQERIVNLLALGSGDLFYELFLLVRVMILRFSAQHLTSLWPILIADMVRVLPSVMTTKDGAQTARDDVVSLLAVFKLLDLVVALQFADFQVYTAMFWGEPLNTGLVDAFVAGFSDDPSPASPVFATAKSLAGHGDRRAPELAATNIVHPSELTHFARSLLRRARDPSFVLRTSDMDAVQRIIVADLVQAVAKRGVGEK</sequence>
<reference evidence="11 12" key="1">
    <citation type="submission" date="2009-11" db="EMBL/GenBank/DDBJ databases">
        <title>Annotation of Allomyces macrogynus ATCC 38327.</title>
        <authorList>
            <consortium name="The Broad Institute Genome Sequencing Platform"/>
            <person name="Russ C."/>
            <person name="Cuomo C."/>
            <person name="Burger G."/>
            <person name="Gray M.W."/>
            <person name="Holland P.W.H."/>
            <person name="King N."/>
            <person name="Lang F.B.F."/>
            <person name="Roger A.J."/>
            <person name="Ruiz-Trillo I."/>
            <person name="Young S.K."/>
            <person name="Zeng Q."/>
            <person name="Gargeya S."/>
            <person name="Fitzgerald M."/>
            <person name="Haas B."/>
            <person name="Abouelleil A."/>
            <person name="Alvarado L."/>
            <person name="Arachchi H.M."/>
            <person name="Berlin A."/>
            <person name="Chapman S.B."/>
            <person name="Gearin G."/>
            <person name="Goldberg J."/>
            <person name="Griggs A."/>
            <person name="Gujja S."/>
            <person name="Hansen M."/>
            <person name="Heiman D."/>
            <person name="Howarth C."/>
            <person name="Larimer J."/>
            <person name="Lui A."/>
            <person name="MacDonald P.J.P."/>
            <person name="McCowen C."/>
            <person name="Montmayeur A."/>
            <person name="Murphy C."/>
            <person name="Neiman D."/>
            <person name="Pearson M."/>
            <person name="Priest M."/>
            <person name="Roberts A."/>
            <person name="Saif S."/>
            <person name="Shea T."/>
            <person name="Sisk P."/>
            <person name="Stolte C."/>
            <person name="Sykes S."/>
            <person name="Wortman J."/>
            <person name="Nusbaum C."/>
            <person name="Birren B."/>
        </authorList>
    </citation>
    <scope>NUCLEOTIDE SEQUENCE [LARGE SCALE GENOMIC DNA]</scope>
    <source>
        <strain evidence="11 12">ATCC 38327</strain>
    </source>
</reference>
<evidence type="ECO:0000259" key="8">
    <source>
        <dbReference type="Pfam" id="PF04118"/>
    </source>
</evidence>
<evidence type="ECO:0000259" key="10">
    <source>
        <dbReference type="Pfam" id="PF24598"/>
    </source>
</evidence>
<evidence type="ECO:0000256" key="1">
    <source>
        <dbReference type="ARBA" id="ARBA00004395"/>
    </source>
</evidence>
<dbReference type="GO" id="GO:0005802">
    <property type="term" value="C:trans-Golgi network"/>
    <property type="evidence" value="ECO:0007669"/>
    <property type="project" value="TreeGrafter"/>
</dbReference>
<comment type="subcellular location">
    <subcellularLocation>
        <location evidence="1">Golgi apparatus membrane</location>
        <topology evidence="1">Peripheral membrane protein</topology>
    </subcellularLocation>
</comment>
<protein>
    <submittedName>
        <fullName evidence="11">Uncharacterized protein</fullName>
    </submittedName>
</protein>
<dbReference type="InterPro" id="IPR016024">
    <property type="entry name" value="ARM-type_fold"/>
</dbReference>
<comment type="similarity">
    <text evidence="6">Belongs to the DOP1 family.</text>
</comment>
<dbReference type="GO" id="GO:0015031">
    <property type="term" value="P:protein transport"/>
    <property type="evidence" value="ECO:0007669"/>
    <property type="project" value="UniProtKB-KW"/>
</dbReference>